<feature type="compositionally biased region" description="Polar residues" evidence="2">
    <location>
        <begin position="177"/>
        <end position="187"/>
    </location>
</feature>
<dbReference type="SMART" id="SM00906">
    <property type="entry name" value="Fungal_trans"/>
    <property type="match status" value="1"/>
</dbReference>
<sequence>MTVPARYAVMDDLNLSIELHHSRTQAFLNGDIDVRWKLDNRWSLDRVMSAATPLWFLGEPIPLVLCVEENMRVTETHWEHTINKATPGDPKLTVRRQIGPVRATCTATANGRGSPHLRDAQDLSSRIFVDVQLQASQTCVRLSIFRVLSWVTVRTCASSVLLILGPPAWVPPGFPATTLSEPDQGQPRQKRSHLPRVSWSGWTQPSVRQVLERRTQQLLPSWTEAFSLVSEFLAQDHKAIPCLLPPTFMALFGRQYSDSADDSPPWRVAFNAVLAIAQRRRLETGRPAEEDLVWNFASNALGSMLDVLMRSSCLLSVQALLLTASFFIGTPNPQPAFMLVGSALRMAHSIGLHRNGSDSGCGSIEGEMRGKVFCVAMGLDNQLCFQTGRPSAHLHAYHLGLPNTTLDDGSGALEAKDDSKMNTLHTLPTIRFSD</sequence>
<evidence type="ECO:0000256" key="2">
    <source>
        <dbReference type="SAM" id="MobiDB-lite"/>
    </source>
</evidence>
<feature type="domain" description="Xylanolytic transcriptional activator regulatory" evidence="3">
    <location>
        <begin position="336"/>
        <end position="408"/>
    </location>
</feature>
<dbReference type="Proteomes" id="UP000736672">
    <property type="component" value="Unassembled WGS sequence"/>
</dbReference>
<dbReference type="AlphaFoldDB" id="A0A9P9G962"/>
<dbReference type="PANTHER" id="PTHR46910:SF25">
    <property type="entry name" value="ABC-TRANSPORTER-REGULATING TRANSCRIPTION FACTOR"/>
    <property type="match status" value="1"/>
</dbReference>
<proteinExistence type="predicted"/>
<keyword evidence="1" id="KW-0539">Nucleus</keyword>
<dbReference type="EMBL" id="JAGTJS010000026">
    <property type="protein sequence ID" value="KAH7234320.1"/>
    <property type="molecule type" value="Genomic_DNA"/>
</dbReference>
<gene>
    <name evidence="4" type="ORF">B0J15DRAFT_471851</name>
</gene>
<keyword evidence="5" id="KW-1185">Reference proteome</keyword>
<dbReference type="GO" id="GO:0006351">
    <property type="term" value="P:DNA-templated transcription"/>
    <property type="evidence" value="ECO:0007669"/>
    <property type="project" value="InterPro"/>
</dbReference>
<dbReference type="InterPro" id="IPR050987">
    <property type="entry name" value="AtrR-like"/>
</dbReference>
<dbReference type="InterPro" id="IPR007219">
    <property type="entry name" value="XnlR_reg_dom"/>
</dbReference>
<evidence type="ECO:0000259" key="3">
    <source>
        <dbReference type="SMART" id="SM00906"/>
    </source>
</evidence>
<dbReference type="Pfam" id="PF04082">
    <property type="entry name" value="Fungal_trans"/>
    <property type="match status" value="1"/>
</dbReference>
<dbReference type="GO" id="GO:0008270">
    <property type="term" value="F:zinc ion binding"/>
    <property type="evidence" value="ECO:0007669"/>
    <property type="project" value="InterPro"/>
</dbReference>
<dbReference type="OrthoDB" id="2123952at2759"/>
<dbReference type="GO" id="GO:0003700">
    <property type="term" value="F:DNA-binding transcription factor activity"/>
    <property type="evidence" value="ECO:0007669"/>
    <property type="project" value="InterPro"/>
</dbReference>
<protein>
    <recommendedName>
        <fullName evidence="3">Xylanolytic transcriptional activator regulatory domain-containing protein</fullName>
    </recommendedName>
</protein>
<feature type="region of interest" description="Disordered" evidence="2">
    <location>
        <begin position="175"/>
        <end position="195"/>
    </location>
</feature>
<evidence type="ECO:0000256" key="1">
    <source>
        <dbReference type="ARBA" id="ARBA00023242"/>
    </source>
</evidence>
<dbReference type="CDD" id="cd12148">
    <property type="entry name" value="fungal_TF_MHR"/>
    <property type="match status" value="1"/>
</dbReference>
<reference evidence="4" key="1">
    <citation type="journal article" date="2021" name="Nat. Commun.">
        <title>Genetic determinants of endophytism in the Arabidopsis root mycobiome.</title>
        <authorList>
            <person name="Mesny F."/>
            <person name="Miyauchi S."/>
            <person name="Thiergart T."/>
            <person name="Pickel B."/>
            <person name="Atanasova L."/>
            <person name="Karlsson M."/>
            <person name="Huettel B."/>
            <person name="Barry K.W."/>
            <person name="Haridas S."/>
            <person name="Chen C."/>
            <person name="Bauer D."/>
            <person name="Andreopoulos W."/>
            <person name="Pangilinan J."/>
            <person name="LaButti K."/>
            <person name="Riley R."/>
            <person name="Lipzen A."/>
            <person name="Clum A."/>
            <person name="Drula E."/>
            <person name="Henrissat B."/>
            <person name="Kohler A."/>
            <person name="Grigoriev I.V."/>
            <person name="Martin F.M."/>
            <person name="Hacquard S."/>
        </authorList>
    </citation>
    <scope>NUCLEOTIDE SEQUENCE</scope>
    <source>
        <strain evidence="4">FSSC 5 MPI-SDFR-AT-0091</strain>
    </source>
</reference>
<organism evidence="4 5">
    <name type="scientific">Fusarium solani</name>
    <name type="common">Filamentous fungus</name>
    <dbReference type="NCBI Taxonomy" id="169388"/>
    <lineage>
        <taxon>Eukaryota</taxon>
        <taxon>Fungi</taxon>
        <taxon>Dikarya</taxon>
        <taxon>Ascomycota</taxon>
        <taxon>Pezizomycotina</taxon>
        <taxon>Sordariomycetes</taxon>
        <taxon>Hypocreomycetidae</taxon>
        <taxon>Hypocreales</taxon>
        <taxon>Nectriaceae</taxon>
        <taxon>Fusarium</taxon>
        <taxon>Fusarium solani species complex</taxon>
    </lineage>
</organism>
<evidence type="ECO:0000313" key="4">
    <source>
        <dbReference type="EMBL" id="KAH7234320.1"/>
    </source>
</evidence>
<accession>A0A9P9G962</accession>
<dbReference type="PANTHER" id="PTHR46910">
    <property type="entry name" value="TRANSCRIPTION FACTOR PDR1"/>
    <property type="match status" value="1"/>
</dbReference>
<evidence type="ECO:0000313" key="5">
    <source>
        <dbReference type="Proteomes" id="UP000736672"/>
    </source>
</evidence>
<dbReference type="GO" id="GO:0003677">
    <property type="term" value="F:DNA binding"/>
    <property type="evidence" value="ECO:0007669"/>
    <property type="project" value="InterPro"/>
</dbReference>
<name>A0A9P9G962_FUSSL</name>
<comment type="caution">
    <text evidence="4">The sequence shown here is derived from an EMBL/GenBank/DDBJ whole genome shotgun (WGS) entry which is preliminary data.</text>
</comment>